<dbReference type="AlphaFoldDB" id="A0A916TIJ4"/>
<dbReference type="Proteomes" id="UP000605148">
    <property type="component" value="Unassembled WGS sequence"/>
</dbReference>
<dbReference type="EMBL" id="BMFA01000004">
    <property type="protein sequence ID" value="GGB45687.1"/>
    <property type="molecule type" value="Genomic_DNA"/>
</dbReference>
<dbReference type="PANTHER" id="PTHR43708">
    <property type="entry name" value="CONSERVED EXPRESSED OXIDOREDUCTASE (EUROFUNG)"/>
    <property type="match status" value="1"/>
</dbReference>
<dbReference type="SUPFAM" id="SSF51735">
    <property type="entry name" value="NAD(P)-binding Rossmann-fold domains"/>
    <property type="match status" value="1"/>
</dbReference>
<feature type="domain" description="GFO/IDH/MocA-like oxidoreductase" evidence="2">
    <location>
        <begin position="149"/>
        <end position="268"/>
    </location>
</feature>
<dbReference type="OrthoDB" id="9815825at2"/>
<proteinExistence type="predicted"/>
<dbReference type="InterPro" id="IPR036291">
    <property type="entry name" value="NAD(P)-bd_dom_sf"/>
</dbReference>
<sequence>MRPLTIGFIGGGETSAVGKTHLAAARMDGHWRVGPAMFSHLEEENRASHAFYGLEFSRHYASLKEFLDAERTKFDLVALLTPSPDHADQLLTLIEAGVPTLVEKPIACTPAEADRIETALAGSPQAYVRFVHNYSAYPMVRELMLRRWEGAIGEVRDIRISVPSDVFAREALIGPPQPWRQADPEIPMLLLDLGTHAYHLERCILPPSPARVAARMRRTANSFGVVDAAEIWVDRADGVGVSYWLSKSHLGFKNGLTIEVYGKDGALRWVQEDPDHFVVSDMQSARKLVTRGEIRPDLASGDRFKAGHPTGFVEAFGYFYRDLAEDFRAFQKGEDGVSWMSGPDEAIDGIRFLNAASAAERTSTWVSL</sequence>
<dbReference type="PANTHER" id="PTHR43708:SF3">
    <property type="entry name" value="OXIDOREDUCTASE"/>
    <property type="match status" value="1"/>
</dbReference>
<comment type="caution">
    <text evidence="3">The sequence shown here is derived from an EMBL/GenBank/DDBJ whole genome shotgun (WGS) entry which is preliminary data.</text>
</comment>
<dbReference type="InterPro" id="IPR000683">
    <property type="entry name" value="Gfo/Idh/MocA-like_OxRdtase_N"/>
</dbReference>
<protein>
    <submittedName>
        <fullName evidence="3">Oxidoreductase</fullName>
    </submittedName>
</protein>
<evidence type="ECO:0000259" key="2">
    <source>
        <dbReference type="Pfam" id="PF22725"/>
    </source>
</evidence>
<evidence type="ECO:0000259" key="1">
    <source>
        <dbReference type="Pfam" id="PF01408"/>
    </source>
</evidence>
<reference evidence="3" key="1">
    <citation type="journal article" date="2014" name="Int. J. Syst. Evol. Microbiol.">
        <title>Complete genome sequence of Corynebacterium casei LMG S-19264T (=DSM 44701T), isolated from a smear-ripened cheese.</title>
        <authorList>
            <consortium name="US DOE Joint Genome Institute (JGI-PGF)"/>
            <person name="Walter F."/>
            <person name="Albersmeier A."/>
            <person name="Kalinowski J."/>
            <person name="Ruckert C."/>
        </authorList>
    </citation>
    <scope>NUCLEOTIDE SEQUENCE</scope>
    <source>
        <strain evidence="3">CGMCC 1.12426</strain>
    </source>
</reference>
<dbReference type="InterPro" id="IPR051317">
    <property type="entry name" value="Gfo/Idh/MocA_oxidoreduct"/>
</dbReference>
<dbReference type="GO" id="GO:0000166">
    <property type="term" value="F:nucleotide binding"/>
    <property type="evidence" value="ECO:0007669"/>
    <property type="project" value="InterPro"/>
</dbReference>
<name>A0A916TIJ4_9HYPH</name>
<dbReference type="InterPro" id="IPR055170">
    <property type="entry name" value="GFO_IDH_MocA-like_dom"/>
</dbReference>
<feature type="domain" description="Gfo/Idh/MocA-like oxidoreductase N-terminal" evidence="1">
    <location>
        <begin position="5"/>
        <end position="121"/>
    </location>
</feature>
<dbReference type="SUPFAM" id="SSF55347">
    <property type="entry name" value="Glyceraldehyde-3-phosphate dehydrogenase-like, C-terminal domain"/>
    <property type="match status" value="1"/>
</dbReference>
<organism evidence="3 4">
    <name type="scientific">Roseibium aquae</name>
    <dbReference type="NCBI Taxonomy" id="1323746"/>
    <lineage>
        <taxon>Bacteria</taxon>
        <taxon>Pseudomonadati</taxon>
        <taxon>Pseudomonadota</taxon>
        <taxon>Alphaproteobacteria</taxon>
        <taxon>Hyphomicrobiales</taxon>
        <taxon>Stappiaceae</taxon>
        <taxon>Roseibium</taxon>
    </lineage>
</organism>
<gene>
    <name evidence="3" type="ORF">GCM10011316_17180</name>
</gene>
<evidence type="ECO:0000313" key="3">
    <source>
        <dbReference type="EMBL" id="GGB45687.1"/>
    </source>
</evidence>
<dbReference type="Gene3D" id="3.40.50.720">
    <property type="entry name" value="NAD(P)-binding Rossmann-like Domain"/>
    <property type="match status" value="1"/>
</dbReference>
<dbReference type="Pfam" id="PF22725">
    <property type="entry name" value="GFO_IDH_MocA_C3"/>
    <property type="match status" value="1"/>
</dbReference>
<evidence type="ECO:0000313" key="4">
    <source>
        <dbReference type="Proteomes" id="UP000605148"/>
    </source>
</evidence>
<dbReference type="Gene3D" id="3.30.360.10">
    <property type="entry name" value="Dihydrodipicolinate Reductase, domain 2"/>
    <property type="match status" value="1"/>
</dbReference>
<keyword evidence="4" id="KW-1185">Reference proteome</keyword>
<accession>A0A916TIJ4</accession>
<dbReference type="RefSeq" id="WP_150495571.1">
    <property type="nucleotide sequence ID" value="NZ_BMFA01000004.1"/>
</dbReference>
<reference evidence="3" key="2">
    <citation type="submission" date="2020-09" db="EMBL/GenBank/DDBJ databases">
        <authorList>
            <person name="Sun Q."/>
            <person name="Zhou Y."/>
        </authorList>
    </citation>
    <scope>NUCLEOTIDE SEQUENCE</scope>
    <source>
        <strain evidence="3">CGMCC 1.12426</strain>
    </source>
</reference>
<dbReference type="Pfam" id="PF01408">
    <property type="entry name" value="GFO_IDH_MocA"/>
    <property type="match status" value="1"/>
</dbReference>